<dbReference type="KEGG" id="och:CES85_3773"/>
<dbReference type="EMBL" id="CP022605">
    <property type="protein sequence ID" value="ASV88526.1"/>
    <property type="molecule type" value="Genomic_DNA"/>
</dbReference>
<reference evidence="1 2" key="1">
    <citation type="submission" date="2017-07" db="EMBL/GenBank/DDBJ databases">
        <title>Phylogenetic study on the rhizospheric bacterium Ochrobactrum sp. A44.</title>
        <authorList>
            <person name="Krzyzanowska D.M."/>
            <person name="Ossowicki A."/>
            <person name="Rajewska M."/>
            <person name="Maciag T."/>
            <person name="Kaczynski Z."/>
            <person name="Czerwicka M."/>
            <person name="Jafra S."/>
        </authorList>
    </citation>
    <scope>NUCLEOTIDE SEQUENCE [LARGE SCALE GENOMIC DNA]</scope>
    <source>
        <strain evidence="1 2">A44</strain>
        <plasmid evidence="1 2">unnamed1</plasmid>
    </source>
</reference>
<dbReference type="AlphaFoldDB" id="A0A248UPG2"/>
<evidence type="ECO:0000313" key="1">
    <source>
        <dbReference type="EMBL" id="ASV88526.1"/>
    </source>
</evidence>
<protein>
    <submittedName>
        <fullName evidence="1">Uncharacterized protein</fullName>
    </submittedName>
</protein>
<gene>
    <name evidence="1" type="ORF">CES85_3773</name>
</gene>
<keyword evidence="1" id="KW-0614">Plasmid</keyword>
<proteinExistence type="predicted"/>
<evidence type="ECO:0000313" key="2">
    <source>
        <dbReference type="Proteomes" id="UP000215256"/>
    </source>
</evidence>
<accession>A0A248UPG2</accession>
<dbReference type="Proteomes" id="UP000215256">
    <property type="component" value="Plasmid unnamed1"/>
</dbReference>
<sequence>MPGLVVDTLIQIFGASKTLFVMLPISVQRSTIKPSRDGCPWFAIRCAAKIRMQFALLSGTPDGQIRVVLSLTYRLMV</sequence>
<organism evidence="1 2">
    <name type="scientific">Ochrobactrum quorumnocens</name>
    <dbReference type="NCBI Taxonomy" id="271865"/>
    <lineage>
        <taxon>Bacteria</taxon>
        <taxon>Pseudomonadati</taxon>
        <taxon>Pseudomonadota</taxon>
        <taxon>Alphaproteobacteria</taxon>
        <taxon>Hyphomicrobiales</taxon>
        <taxon>Brucellaceae</taxon>
        <taxon>Brucella/Ochrobactrum group</taxon>
        <taxon>Ochrobactrum</taxon>
    </lineage>
</organism>
<name>A0A248UPG2_9HYPH</name>
<geneLocation type="plasmid" evidence="1 2">
    <name>unnamed1</name>
</geneLocation>